<proteinExistence type="predicted"/>
<evidence type="ECO:0000313" key="3">
    <source>
        <dbReference type="Proteomes" id="UP001290861"/>
    </source>
</evidence>
<dbReference type="EMBL" id="JARVCO010000007">
    <property type="protein sequence ID" value="MDZ8118355.1"/>
    <property type="molecule type" value="Genomic_DNA"/>
</dbReference>
<protein>
    <submittedName>
        <fullName evidence="2">Uncharacterized protein</fullName>
    </submittedName>
</protein>
<evidence type="ECO:0000256" key="1">
    <source>
        <dbReference type="SAM" id="SignalP"/>
    </source>
</evidence>
<dbReference type="PROSITE" id="PS51257">
    <property type="entry name" value="PROKAR_LIPOPROTEIN"/>
    <property type="match status" value="1"/>
</dbReference>
<feature type="signal peptide" evidence="1">
    <location>
        <begin position="1"/>
        <end position="21"/>
    </location>
</feature>
<organism evidence="2 3">
    <name type="scientific">Pontiella agarivorans</name>
    <dbReference type="NCBI Taxonomy" id="3038953"/>
    <lineage>
        <taxon>Bacteria</taxon>
        <taxon>Pseudomonadati</taxon>
        <taxon>Kiritimatiellota</taxon>
        <taxon>Kiritimatiellia</taxon>
        <taxon>Kiritimatiellales</taxon>
        <taxon>Pontiellaceae</taxon>
        <taxon>Pontiella</taxon>
    </lineage>
</organism>
<accession>A0ABU5MVV8</accession>
<dbReference type="RefSeq" id="WP_322608152.1">
    <property type="nucleotide sequence ID" value="NZ_JARVCO010000007.1"/>
</dbReference>
<gene>
    <name evidence="2" type="ORF">P9H32_06895</name>
</gene>
<reference evidence="2 3" key="1">
    <citation type="journal article" date="2024" name="Appl. Environ. Microbiol.">
        <title>Pontiella agarivorans sp. nov., a novel marine anaerobic bacterium capable of degrading macroalgal polysaccharides and fixing nitrogen.</title>
        <authorList>
            <person name="Liu N."/>
            <person name="Kivenson V."/>
            <person name="Peng X."/>
            <person name="Cui Z."/>
            <person name="Lankiewicz T.S."/>
            <person name="Gosselin K.M."/>
            <person name="English C.J."/>
            <person name="Blair E.M."/>
            <person name="O'Malley M.A."/>
            <person name="Valentine D.L."/>
        </authorList>
    </citation>
    <scope>NUCLEOTIDE SEQUENCE [LARGE SCALE GENOMIC DNA]</scope>
    <source>
        <strain evidence="2 3">NLcol2</strain>
    </source>
</reference>
<sequence length="67" mass="6954">MKKVMTVAVLTLMMAGSSAFACSGCGCSAKKAEKAKTECKACDKDKACKACDAKAKKAEKKAACDKK</sequence>
<feature type="chain" id="PRO_5045293041" evidence="1">
    <location>
        <begin position="22"/>
        <end position="67"/>
    </location>
</feature>
<comment type="caution">
    <text evidence="2">The sequence shown here is derived from an EMBL/GenBank/DDBJ whole genome shotgun (WGS) entry which is preliminary data.</text>
</comment>
<evidence type="ECO:0000313" key="2">
    <source>
        <dbReference type="EMBL" id="MDZ8118355.1"/>
    </source>
</evidence>
<name>A0ABU5MVV8_9BACT</name>
<keyword evidence="1" id="KW-0732">Signal</keyword>
<keyword evidence="3" id="KW-1185">Reference proteome</keyword>
<dbReference type="Proteomes" id="UP001290861">
    <property type="component" value="Unassembled WGS sequence"/>
</dbReference>